<dbReference type="SUPFAM" id="SSF49265">
    <property type="entry name" value="Fibronectin type III"/>
    <property type="match status" value="1"/>
</dbReference>
<feature type="compositionally biased region" description="Low complexity" evidence="1">
    <location>
        <begin position="2138"/>
        <end position="2152"/>
    </location>
</feature>
<keyword evidence="2" id="KW-1133">Transmembrane helix</keyword>
<dbReference type="InterPro" id="IPR013783">
    <property type="entry name" value="Ig-like_fold"/>
</dbReference>
<reference evidence="5" key="1">
    <citation type="submission" date="2017-09" db="EMBL/GenBank/DDBJ databases">
        <title>Depth-based differentiation of microbial function through sediment-hosted aquifers and enrichment of novel symbionts in the deep terrestrial subsurface.</title>
        <authorList>
            <person name="Probst A.J."/>
            <person name="Ladd B."/>
            <person name="Jarett J.K."/>
            <person name="Geller-Mcgrath D.E."/>
            <person name="Sieber C.M.K."/>
            <person name="Emerson J.B."/>
            <person name="Anantharaman K."/>
            <person name="Thomas B.C."/>
            <person name="Malmstrom R."/>
            <person name="Stieglmeier M."/>
            <person name="Klingl A."/>
            <person name="Woyke T."/>
            <person name="Ryan C.M."/>
            <person name="Banfield J.F."/>
        </authorList>
    </citation>
    <scope>NUCLEOTIDE SEQUENCE [LARGE SCALE GENOMIC DNA]</scope>
</reference>
<evidence type="ECO:0000256" key="1">
    <source>
        <dbReference type="SAM" id="MobiDB-lite"/>
    </source>
</evidence>
<evidence type="ECO:0000313" key="4">
    <source>
        <dbReference type="EMBL" id="PIT92526.1"/>
    </source>
</evidence>
<proteinExistence type="predicted"/>
<dbReference type="InterPro" id="IPR036116">
    <property type="entry name" value="FN3_sf"/>
</dbReference>
<evidence type="ECO:0000256" key="2">
    <source>
        <dbReference type="SAM" id="Phobius"/>
    </source>
</evidence>
<dbReference type="Gene3D" id="2.60.40.10">
    <property type="entry name" value="Immunoglobulins"/>
    <property type="match status" value="3"/>
</dbReference>
<dbReference type="PROSITE" id="PS50853">
    <property type="entry name" value="FN3"/>
    <property type="match status" value="1"/>
</dbReference>
<dbReference type="InterPro" id="IPR013320">
    <property type="entry name" value="ConA-like_dom_sf"/>
</dbReference>
<dbReference type="SUPFAM" id="SSF49478">
    <property type="entry name" value="Cna protein B-type domain"/>
    <property type="match status" value="1"/>
</dbReference>
<protein>
    <recommendedName>
        <fullName evidence="3">Fibronectin type-III domain-containing protein</fullName>
    </recommendedName>
</protein>
<feature type="compositionally biased region" description="Acidic residues" evidence="1">
    <location>
        <begin position="191"/>
        <end position="211"/>
    </location>
</feature>
<dbReference type="EMBL" id="PFBA01000016">
    <property type="protein sequence ID" value="PIT92526.1"/>
    <property type="molecule type" value="Genomic_DNA"/>
</dbReference>
<sequence>MNTHIRSTLKKTIALSIALILTLDLGGSYLVATAESKASLTTYTPQTVETTETTDSAYSWSSLTNALDITVPHGADLARFTTKNSAYLSLGTSTDTLVTEEVVEEEAQTPPTPQAGGGGGAPATTPAETLTEEDESIGESSTSTPEVLEEVVDEQATTTPPLLEEEAQTSEVATTTPEIGEEVEKEAIPTEAEEETLEEESEEGEVEEQDTEREHPTPPAPEQVADTPAADVVADTPAAPEPETVETSSLFPGLTTISLFSSLAESLKRNTVLLTATGTESGAVSLSYTNTPHLIFSHFTSKKDDLRFKDATLYLSLGGTAIPGATLSVAYSTDGKTWTTAETLSFDTGLSNKTNGDYIAVTLTDINSQDTLASLKVRLSYTLPDGATIPLNTDALLYVDGLRIETTSEGQILDPELTLFPKQQELIETRTPEEQALARLHYANRIFELLKTGDASEPFHILNQKFLEESPLELSLVGAATTSEAILTDEGEVIYKDVYPATDFIYKPTETGLKEEILLKEPIHPGAFTYLLNLDAFEYEQTALNEIVVYQKGYLGNPLKKLYTISAPYMEDALGERSENLSFQIDGNEVTLIPDATFLGTAAYPVLIDPTVDIEVLTTYQHPLTGENWVVDFATVGESDLYIKPRNQQTIDEIEFVSLVCDGEERIPDIQSGEVLYYPNWSCDGIGTVTHLINQEGGHILDFYFGGGEEEVVMDTAFNGTVTWDGGGATNNWSECANWSSNLCPTTADDVVFDGTSTKDATLDTATTVRNFNINAGYTGTVTQGDGNNLTLTGSFTQAAGTFRGGAATTTHQNSSISKTGGTYIAASTTEFTGSSFPVGGYYNITATGGITFEDVYCNRPSYGQGSGANTNITVTGDMVIGTGCQVGSNASTGGWYVRGDVTQLITGTLGTMRLYFDGSSASQTYSIPAGASGAHVVFDSSDDINDTISLGGDNVTLYGLTLQSAFADTFSFTNPSNYTIKIGSSDLNIQTGTTFQGGPYLLEFVDGEITNNGTFTAPSTTRFSGSAFQSGGHIIYSTTTPITFEDVEFTRTSTAQAFYLGTDVIATGDVTLSGAGGIAGSGVEQPTEHLYARGNITQASSFTATGQDVNIVFDNASVAQTYTINGGVGPILLLDSSDDVNDTVTINAATGFRGLRIATAYGDTFSFNNPSAYDITIYGRDLRIDTGAGFLGGTGTTTFSNADVFIGGNFTAASTTVYDVTSFQSGNYNIYASSTQIVFDKLTISGSRGVEIETASLGVVATGTMSVIGTAAVLTNGANSTWEPRGDVVISSTGSHTGRMLFTGSSTSGKATQTFNLTGATASYDGDITINKSEGEVKLLSALDMDASSQDLVITEGTLNLNGKNLNVDGTSGTFTVADGATFKLQGGETIVTNATYPSFASGSTLMFTGDGDGASDTYTMDTDWVLTNANVTVNMTDAGDTLNGDLVFSSEFTTPVLEAYWDADEASGTTLTDESGNGRNVTLSASVDVVAGQYSNARNFVGGDSGTFTAISVPTAYSLSYWTEFPVGSGNRTPFAKSGGTYHHLLYSNGVIGVYNGGYALTSYDTDALSGWHHVAVVASGSQTEFFIDGVSVGTVNSRVSQDLSIIGNYAVGGNQDAGKMDEIRIYSTALNSQQIQALYNDNNENNFPAEPGDVDVVDFTLQSGTFTAPSTTMTVAGNFTHSSGTFTPNGGTISLDGTSQTISGNTTFYNLSKTVTAADTLTYTAGTRQTVTNAWTMTGTSGNVLTLQSSSSGTQWEIDPQNLYTLEYLSVSDSNNVNATELSINESIVTNSGNNTNWGFNNLPTAGSLGPTAYTNGSWGNDNTPTLTFTTSDADVENVKYHLLIDDSSDFSSPVVNYTSALATQGAQSFTVGQAAGSGTYTTGSSGQTLSTGSYYWRASATDASGGSGATTTANSGAVAFRIDTTAPTAGTAATSSITATTTTVTISGASDADSGLSATPYNFHDQTEDNYSGAQSATSYQFTGLVPDTEYVFDVGVTDTAGNSATSSTVTDRTLALTPTSPTATANSDTAITFSWSGGTNPPTVSYYPVNITSSTTPGWISAKTYQFTGLTCETAYQFEVKARNSDNRETATTTRVSRTTSSCTPAEEGGGGSSESGGGSGGSGGSSGGSEGGSSSPTITYTQTTQTPVDTSLQTFTITSDTFASTDSTTVVSENRVLYLTFEPPAGTQYVIIANNPDFEGGEYFLYSPDFAVQWNVCKAADGTLLPDSQCARNLEYNVYIKFVNEQGLESTITTQRVFLYDPILPDEYFEFPEQNIIVNTLEQRRVVTKVEFPFDDPFTDKTGIRTRNTFGTITNNIVPGYKNIVSEIPAPFVNSAQRYKAALKASYNITFNVVGTVTKYVTRVVNNPFVYIKDNVTINTYYEGVLNGYEKTAHSFNKTTLTRFTWLFGNKINNARGTRTGEGETGGGTPTNPGEEIGGGETGGGTPSNPEGETGGGTPPGEEPTEPGTQPPSTNPIVNGGTNTNEAVREVVYGITNNLNITNKHVQDAATVAVVLAPGLLALQQTLAFALFAGSFAWADLLWLLIRWLHDLATFFHMRNKRRTWGYVYDAKTKMPLEPVLVELIDAETGRVIDRSVTDQTGQFGFIPRVGHFRIEARKANYAFPSQKITGTKDGAYDHIYHGETFTVVDTNKIVAPNIPMDVTAQDQGQLLKGLYLKLHLIEHHIGHHVATIMFWTGFLIVSANLMIALTPLNIIIFGFYIVLVAYRYIKLGTRLWGHLINIPELPHGTDLILELTHKKAPDLLLARAKAQPDGKFFLKVIEEGTYTLTVKAVHAGKESILLREEVGISKDLVLNYDVFLG</sequence>
<dbReference type="SUPFAM" id="SSF49899">
    <property type="entry name" value="Concanavalin A-like lectins/glucanases"/>
    <property type="match status" value="1"/>
</dbReference>
<accession>A0A2M6WID7</accession>
<feature type="compositionally biased region" description="Low complexity" evidence="1">
    <location>
        <begin position="2095"/>
        <end position="2109"/>
    </location>
</feature>
<feature type="region of interest" description="Disordered" evidence="1">
    <location>
        <begin position="2089"/>
        <end position="2152"/>
    </location>
</feature>
<feature type="region of interest" description="Disordered" evidence="1">
    <location>
        <begin position="101"/>
        <end position="229"/>
    </location>
</feature>
<keyword evidence="2" id="KW-0812">Transmembrane</keyword>
<dbReference type="Pfam" id="PF13385">
    <property type="entry name" value="Laminin_G_3"/>
    <property type="match status" value="1"/>
</dbReference>
<dbReference type="SMART" id="SM00060">
    <property type="entry name" value="FN3"/>
    <property type="match status" value="2"/>
</dbReference>
<feature type="compositionally biased region" description="Gly residues" evidence="1">
    <location>
        <begin position="2113"/>
        <end position="2137"/>
    </location>
</feature>
<evidence type="ECO:0000259" key="3">
    <source>
        <dbReference type="PROSITE" id="PS50853"/>
    </source>
</evidence>
<feature type="domain" description="Fibronectin type-III" evidence="3">
    <location>
        <begin position="2022"/>
        <end position="2107"/>
    </location>
</feature>
<gene>
    <name evidence="4" type="ORF">COU08_01970</name>
</gene>
<dbReference type="InterPro" id="IPR003961">
    <property type="entry name" value="FN3_dom"/>
</dbReference>
<name>A0A2M6WID7_9BACT</name>
<feature type="transmembrane region" description="Helical" evidence="2">
    <location>
        <begin position="2719"/>
        <end position="2736"/>
    </location>
</feature>
<feature type="compositionally biased region" description="Gly residues" evidence="1">
    <location>
        <begin position="2442"/>
        <end position="2452"/>
    </location>
</feature>
<dbReference type="Proteomes" id="UP000228635">
    <property type="component" value="Unassembled WGS sequence"/>
</dbReference>
<comment type="caution">
    <text evidence="4">The sequence shown here is derived from an EMBL/GenBank/DDBJ whole genome shotgun (WGS) entry which is preliminary data.</text>
</comment>
<dbReference type="Gene3D" id="2.60.120.200">
    <property type="match status" value="1"/>
</dbReference>
<keyword evidence="2" id="KW-0472">Membrane</keyword>
<organism evidence="4 5">
    <name type="scientific">Candidatus Harrisonbacteria bacterium CG10_big_fil_rev_8_21_14_0_10_42_17</name>
    <dbReference type="NCBI Taxonomy" id="1974584"/>
    <lineage>
        <taxon>Bacteria</taxon>
        <taxon>Candidatus Harrisoniibacteriota</taxon>
    </lineage>
</organism>
<feature type="region of interest" description="Disordered" evidence="1">
    <location>
        <begin position="2419"/>
        <end position="2488"/>
    </location>
</feature>
<evidence type="ECO:0000313" key="5">
    <source>
        <dbReference type="Proteomes" id="UP000228635"/>
    </source>
</evidence>
<dbReference type="CDD" id="cd00063">
    <property type="entry name" value="FN3"/>
    <property type="match status" value="1"/>
</dbReference>